<reference evidence="1 2" key="1">
    <citation type="submission" date="2016-08" db="EMBL/GenBank/DDBJ databases">
        <title>Genome sequencing of Lactobacillus plantarum JSA22, isolated from fermented soybean paste.</title>
        <authorList>
            <person name="Choi H.S."/>
        </authorList>
    </citation>
    <scope>NUCLEOTIDE SEQUENCE [LARGE SCALE GENOMIC DNA]</scope>
    <source>
        <strain evidence="1 2">JSA22</strain>
    </source>
</reference>
<proteinExistence type="predicted"/>
<dbReference type="EMBL" id="MCOL01000001">
    <property type="protein sequence ID" value="ODO60710.1"/>
    <property type="molecule type" value="Genomic_DNA"/>
</dbReference>
<dbReference type="AlphaFoldDB" id="A0A1E3KPK2"/>
<protein>
    <recommendedName>
        <fullName evidence="3">Prophage Lp1 protein 32</fullName>
    </recommendedName>
</protein>
<name>A0A1E3KPK2_LACPN</name>
<sequence>MTDAEYAKAIQMKATVANLEMNAALTIEQQAQIGQDFIADIMELSNREGK</sequence>
<organism evidence="1 2">
    <name type="scientific">Lactiplantibacillus plantarum</name>
    <name type="common">Lactobacillus plantarum</name>
    <dbReference type="NCBI Taxonomy" id="1590"/>
    <lineage>
        <taxon>Bacteria</taxon>
        <taxon>Bacillati</taxon>
        <taxon>Bacillota</taxon>
        <taxon>Bacilli</taxon>
        <taxon>Lactobacillales</taxon>
        <taxon>Lactobacillaceae</taxon>
        <taxon>Lactiplantibacillus</taxon>
    </lineage>
</organism>
<evidence type="ECO:0000313" key="1">
    <source>
        <dbReference type="EMBL" id="ODO60710.1"/>
    </source>
</evidence>
<dbReference type="Proteomes" id="UP000094892">
    <property type="component" value="Unassembled WGS sequence"/>
</dbReference>
<evidence type="ECO:0000313" key="2">
    <source>
        <dbReference type="Proteomes" id="UP000094892"/>
    </source>
</evidence>
<dbReference type="RefSeq" id="WP_080476305.1">
    <property type="nucleotide sequence ID" value="NZ_CP185953.1"/>
</dbReference>
<accession>A0A1E3KPK2</accession>
<gene>
    <name evidence="1" type="ORF">LPJSA22_00655</name>
</gene>
<evidence type="ECO:0008006" key="3">
    <source>
        <dbReference type="Google" id="ProtNLM"/>
    </source>
</evidence>
<dbReference type="PATRIC" id="fig|1590.306.peg.656"/>
<comment type="caution">
    <text evidence="1">The sequence shown here is derived from an EMBL/GenBank/DDBJ whole genome shotgun (WGS) entry which is preliminary data.</text>
</comment>